<dbReference type="InterPro" id="IPR045179">
    <property type="entry name" value="YgfZ/GcvT"/>
</dbReference>
<keyword evidence="6" id="KW-1185">Reference proteome</keyword>
<gene>
    <name evidence="5" type="ORF">CTI12_AA513920</name>
</gene>
<protein>
    <submittedName>
        <fullName evidence="5">Pleckstrin (PH) domain superfamily protein</fullName>
    </submittedName>
</protein>
<sequence>MEHSLRYRLRSKVDIENVGEEFSCWQRFGADHHKRQPSSLEDPQAASVGWGGAIDPTGSSSSQGNNTGLQWHKDPRLECLGFRGIFPTNSIPPMVEADTETAEENYLLWRVERGVAEGSIEIPKGEAIPLEYNLAGLNAISFDKGCYIGQELIARSHHRGVIRKRLLPLKFLNESGTDRNGVMAFTGSLAKVIIGDRTSSKTSWGSETEAVGQMILYLAEASSRFGCTDIFKDPSKYAWSDLYKTISLYHITGSFWLLVNKSCCFSVWLDPEKMDKKPCKIMWDVQWDDLMALELAKASNPQPSHLILHLVKFKKAESFVRVIKCSTEEESEARDPQAVRVCMAVRKMWKAYQSSKKSLILKVPSSKKEVSFAWNENASRNSRGRNKSILKSRDFLSPRSTSDKGSFVKHVIDFEKVWTSEQILRGRVSLSKKNVVEDSVICSIWRPTCPEGYISVGDIARCGIHPPNVAAIYQNTDRLFALPLGYDLVWRNCAEDYTTPVSIWRPRPPQGYVSAGCVAMSSFTEPEPDRVYCMAESIAEETTFEEQQVWSAPDSYPWTCCIYQVQSPALHFVALRQPKDEATQKPMRVIDDTSRLAVSLSSEASSSTSGHDALP</sequence>
<feature type="region of interest" description="Disordered" evidence="4">
    <location>
        <begin position="33"/>
        <end position="68"/>
    </location>
</feature>
<dbReference type="Proteomes" id="UP000245207">
    <property type="component" value="Unassembled WGS sequence"/>
</dbReference>
<dbReference type="PANTHER" id="PTHR22602">
    <property type="entry name" value="TRANSFERASE CAF17, MITOCHONDRIAL-RELATED"/>
    <property type="match status" value="1"/>
</dbReference>
<reference evidence="5 6" key="1">
    <citation type="journal article" date="2018" name="Mol. Plant">
        <title>The genome of Artemisia annua provides insight into the evolution of Asteraceae family and artemisinin biosynthesis.</title>
        <authorList>
            <person name="Shen Q."/>
            <person name="Zhang L."/>
            <person name="Liao Z."/>
            <person name="Wang S."/>
            <person name="Yan T."/>
            <person name="Shi P."/>
            <person name="Liu M."/>
            <person name="Fu X."/>
            <person name="Pan Q."/>
            <person name="Wang Y."/>
            <person name="Lv Z."/>
            <person name="Lu X."/>
            <person name="Zhang F."/>
            <person name="Jiang W."/>
            <person name="Ma Y."/>
            <person name="Chen M."/>
            <person name="Hao X."/>
            <person name="Li L."/>
            <person name="Tang Y."/>
            <person name="Lv G."/>
            <person name="Zhou Y."/>
            <person name="Sun X."/>
            <person name="Brodelius P.E."/>
            <person name="Rose J.K.C."/>
            <person name="Tang K."/>
        </authorList>
    </citation>
    <scope>NUCLEOTIDE SEQUENCE [LARGE SCALE GENOMIC DNA]</scope>
    <source>
        <strain evidence="6">cv. Huhao1</strain>
        <tissue evidence="5">Leaf</tissue>
    </source>
</reference>
<dbReference type="STRING" id="35608.A0A2U1LA22"/>
<dbReference type="InterPro" id="IPR017703">
    <property type="entry name" value="YgfZ/GCV_T_CS"/>
</dbReference>
<evidence type="ECO:0000313" key="6">
    <source>
        <dbReference type="Proteomes" id="UP000245207"/>
    </source>
</evidence>
<dbReference type="OrthoDB" id="428159at2759"/>
<dbReference type="GO" id="GO:0016226">
    <property type="term" value="P:iron-sulfur cluster assembly"/>
    <property type="evidence" value="ECO:0007669"/>
    <property type="project" value="TreeGrafter"/>
</dbReference>
<dbReference type="InterPro" id="IPR009291">
    <property type="entry name" value="Vps62"/>
</dbReference>
<comment type="subcellular location">
    <subcellularLocation>
        <location evidence="1">Mitochondrion</location>
    </subcellularLocation>
</comment>
<dbReference type="Pfam" id="PF06101">
    <property type="entry name" value="Vps62"/>
    <property type="match status" value="1"/>
</dbReference>
<evidence type="ECO:0000256" key="3">
    <source>
        <dbReference type="ARBA" id="ARBA00023128"/>
    </source>
</evidence>
<organism evidence="5 6">
    <name type="scientific">Artemisia annua</name>
    <name type="common">Sweet wormwood</name>
    <dbReference type="NCBI Taxonomy" id="35608"/>
    <lineage>
        <taxon>Eukaryota</taxon>
        <taxon>Viridiplantae</taxon>
        <taxon>Streptophyta</taxon>
        <taxon>Embryophyta</taxon>
        <taxon>Tracheophyta</taxon>
        <taxon>Spermatophyta</taxon>
        <taxon>Magnoliopsida</taxon>
        <taxon>eudicotyledons</taxon>
        <taxon>Gunneridae</taxon>
        <taxon>Pentapetalae</taxon>
        <taxon>asterids</taxon>
        <taxon>campanulids</taxon>
        <taxon>Asterales</taxon>
        <taxon>Asteraceae</taxon>
        <taxon>Asteroideae</taxon>
        <taxon>Anthemideae</taxon>
        <taxon>Artemisiinae</taxon>
        <taxon>Artemisia</taxon>
    </lineage>
</organism>
<proteinExistence type="predicted"/>
<dbReference type="InterPro" id="IPR027266">
    <property type="entry name" value="TrmE/GcvT-like"/>
</dbReference>
<dbReference type="NCBIfam" id="TIGR03317">
    <property type="entry name" value="ygfZ_signature"/>
    <property type="match status" value="1"/>
</dbReference>
<dbReference type="AlphaFoldDB" id="A0A2U1LA22"/>
<evidence type="ECO:0000256" key="1">
    <source>
        <dbReference type="ARBA" id="ARBA00004173"/>
    </source>
</evidence>
<name>A0A2U1LA22_ARTAN</name>
<evidence type="ECO:0000256" key="4">
    <source>
        <dbReference type="SAM" id="MobiDB-lite"/>
    </source>
</evidence>
<dbReference type="GO" id="GO:0005759">
    <property type="term" value="C:mitochondrial matrix"/>
    <property type="evidence" value="ECO:0007669"/>
    <property type="project" value="TreeGrafter"/>
</dbReference>
<dbReference type="PANTHER" id="PTHR22602:SF0">
    <property type="entry name" value="TRANSFERASE CAF17, MITOCHONDRIAL-RELATED"/>
    <property type="match status" value="1"/>
</dbReference>
<accession>A0A2U1LA22</accession>
<dbReference type="Gene3D" id="3.30.1360.120">
    <property type="entry name" value="Probable tRNA modification gtpase trme, domain 1"/>
    <property type="match status" value="1"/>
</dbReference>
<keyword evidence="2" id="KW-0809">Transit peptide</keyword>
<dbReference type="SUPFAM" id="SSF103025">
    <property type="entry name" value="Folate-binding domain"/>
    <property type="match status" value="1"/>
</dbReference>
<evidence type="ECO:0000256" key="2">
    <source>
        <dbReference type="ARBA" id="ARBA00022946"/>
    </source>
</evidence>
<keyword evidence="3" id="KW-0496">Mitochondrion</keyword>
<comment type="caution">
    <text evidence="5">The sequence shown here is derived from an EMBL/GenBank/DDBJ whole genome shotgun (WGS) entry which is preliminary data.</text>
</comment>
<evidence type="ECO:0000313" key="5">
    <source>
        <dbReference type="EMBL" id="PWA45855.1"/>
    </source>
</evidence>
<dbReference type="EMBL" id="PKPP01010563">
    <property type="protein sequence ID" value="PWA45855.1"/>
    <property type="molecule type" value="Genomic_DNA"/>
</dbReference>